<name>A0AAD5GVS0_AMBAR</name>
<evidence type="ECO:0000313" key="1">
    <source>
        <dbReference type="EMBL" id="KAI7757497.1"/>
    </source>
</evidence>
<organism evidence="1 2">
    <name type="scientific">Ambrosia artemisiifolia</name>
    <name type="common">Common ragweed</name>
    <dbReference type="NCBI Taxonomy" id="4212"/>
    <lineage>
        <taxon>Eukaryota</taxon>
        <taxon>Viridiplantae</taxon>
        <taxon>Streptophyta</taxon>
        <taxon>Embryophyta</taxon>
        <taxon>Tracheophyta</taxon>
        <taxon>Spermatophyta</taxon>
        <taxon>Magnoliopsida</taxon>
        <taxon>eudicotyledons</taxon>
        <taxon>Gunneridae</taxon>
        <taxon>Pentapetalae</taxon>
        <taxon>asterids</taxon>
        <taxon>campanulids</taxon>
        <taxon>Asterales</taxon>
        <taxon>Asteraceae</taxon>
        <taxon>Asteroideae</taxon>
        <taxon>Heliantheae alliance</taxon>
        <taxon>Heliantheae</taxon>
        <taxon>Ambrosia</taxon>
    </lineage>
</organism>
<dbReference type="Gene3D" id="3.40.850.10">
    <property type="entry name" value="Kinesin motor domain"/>
    <property type="match status" value="1"/>
</dbReference>
<accession>A0AAD5GVS0</accession>
<comment type="caution">
    <text evidence="1">The sequence shown here is derived from an EMBL/GenBank/DDBJ whole genome shotgun (WGS) entry which is preliminary data.</text>
</comment>
<sequence length="113" mass="12803">MDNTKSYQQRRGSVIPLSPTQILCSSEYGTSNKDDKDNSVNVQVILRCRPYSDDDLRAKTHVAVTCNEDKLDVIVTQHIGNKQLDKTFCFDKPDREEKGKLVRSTRACLHSGM</sequence>
<keyword evidence="2" id="KW-1185">Reference proteome</keyword>
<gene>
    <name evidence="1" type="ORF">M8C21_008193</name>
</gene>
<dbReference type="Proteomes" id="UP001206925">
    <property type="component" value="Unassembled WGS sequence"/>
</dbReference>
<protein>
    <recommendedName>
        <fullName evidence="3">Kinesin motor domain-containing protein</fullName>
    </recommendedName>
</protein>
<evidence type="ECO:0008006" key="3">
    <source>
        <dbReference type="Google" id="ProtNLM"/>
    </source>
</evidence>
<dbReference type="InterPro" id="IPR036961">
    <property type="entry name" value="Kinesin_motor_dom_sf"/>
</dbReference>
<dbReference type="EMBL" id="JAMZMK010000111">
    <property type="protein sequence ID" value="KAI7757497.1"/>
    <property type="molecule type" value="Genomic_DNA"/>
</dbReference>
<dbReference type="AlphaFoldDB" id="A0AAD5GVS0"/>
<evidence type="ECO:0000313" key="2">
    <source>
        <dbReference type="Proteomes" id="UP001206925"/>
    </source>
</evidence>
<proteinExistence type="predicted"/>
<reference evidence="1" key="1">
    <citation type="submission" date="2022-06" db="EMBL/GenBank/DDBJ databases">
        <title>Uncovering the hologenomic basis of an extraordinary plant invasion.</title>
        <authorList>
            <person name="Bieker V.C."/>
            <person name="Martin M.D."/>
            <person name="Gilbert T."/>
            <person name="Hodgins K."/>
            <person name="Battlay P."/>
            <person name="Petersen B."/>
            <person name="Wilson J."/>
        </authorList>
    </citation>
    <scope>NUCLEOTIDE SEQUENCE</scope>
    <source>
        <strain evidence="1">AA19_3_7</strain>
        <tissue evidence="1">Leaf</tissue>
    </source>
</reference>